<name>A0ABX0ZGI2_9ACTN</name>
<evidence type="ECO:0000256" key="1">
    <source>
        <dbReference type="ARBA" id="ARBA00004613"/>
    </source>
</evidence>
<protein>
    <submittedName>
        <fullName evidence="4">Polysaccharide deacetylase family protein</fullName>
    </submittedName>
</protein>
<dbReference type="EMBL" id="JAATEJ010000003">
    <property type="protein sequence ID" value="NJP42835.1"/>
    <property type="molecule type" value="Genomic_DNA"/>
</dbReference>
<proteinExistence type="predicted"/>
<dbReference type="PANTHER" id="PTHR34216">
    <property type="match status" value="1"/>
</dbReference>
<accession>A0ABX0ZGI2</accession>
<comment type="subcellular location">
    <subcellularLocation>
        <location evidence="1">Secreted</location>
    </subcellularLocation>
</comment>
<dbReference type="InterPro" id="IPR051398">
    <property type="entry name" value="Polysacch_Deacetylase"/>
</dbReference>
<gene>
    <name evidence="4" type="ORF">HCN08_05330</name>
</gene>
<dbReference type="Gene3D" id="3.20.20.370">
    <property type="entry name" value="Glycoside hydrolase/deacetylase"/>
    <property type="match status" value="1"/>
</dbReference>
<feature type="domain" description="NodB homology" evidence="3">
    <location>
        <begin position="53"/>
        <end position="237"/>
    </location>
</feature>
<dbReference type="SUPFAM" id="SSF88713">
    <property type="entry name" value="Glycoside hydrolase/deacetylase"/>
    <property type="match status" value="1"/>
</dbReference>
<dbReference type="InterPro" id="IPR011330">
    <property type="entry name" value="Glyco_hydro/deAcase_b/a-brl"/>
</dbReference>
<organism evidence="4 5">
    <name type="scientific">Actinacidiphila epipremni</name>
    <dbReference type="NCBI Taxonomy" id="2053013"/>
    <lineage>
        <taxon>Bacteria</taxon>
        <taxon>Bacillati</taxon>
        <taxon>Actinomycetota</taxon>
        <taxon>Actinomycetes</taxon>
        <taxon>Kitasatosporales</taxon>
        <taxon>Streptomycetaceae</taxon>
        <taxon>Actinacidiphila</taxon>
    </lineage>
</organism>
<dbReference type="PANTHER" id="PTHR34216:SF3">
    <property type="entry name" value="POLY-BETA-1,6-N-ACETYL-D-GLUCOSAMINE N-DEACETYLASE"/>
    <property type="match status" value="1"/>
</dbReference>
<keyword evidence="2" id="KW-0732">Signal</keyword>
<dbReference type="InterPro" id="IPR002509">
    <property type="entry name" value="NODB_dom"/>
</dbReference>
<evidence type="ECO:0000313" key="5">
    <source>
        <dbReference type="Proteomes" id="UP000734511"/>
    </source>
</evidence>
<reference evidence="4 5" key="1">
    <citation type="submission" date="2020-03" db="EMBL/GenBank/DDBJ databases">
        <title>WGS of actinomycetes isolated from Thailand.</title>
        <authorList>
            <person name="Thawai C."/>
        </authorList>
    </citation>
    <scope>NUCLEOTIDE SEQUENCE [LARGE SCALE GENOMIC DNA]</scope>
    <source>
        <strain evidence="4 5">PRB2-1</strain>
    </source>
</reference>
<sequence length="237" mass="25052">MYHSVARCAQDPYRVTVSPRRLAAQLGWLRRAGLTGVGVTELLEARAEGRGRGLVGLTFDDGYEDFLTAAVPLLRAYGHRATVYVLPGRLGGENAWDAEGPRKGLLTQEGIRAVAAFGMEVGSHGLRHVDLTRCDATTLAAEVCESRELLGALTGRPVDGFCYPYGAVDARAVAAVRSAGYAHACAVASPAGLEGDFAIPRAYVGSRDHAGRLLAKGLLHRFPGARGPLMSLGVLRG</sequence>
<dbReference type="Pfam" id="PF01522">
    <property type="entry name" value="Polysacc_deac_1"/>
    <property type="match status" value="1"/>
</dbReference>
<evidence type="ECO:0000313" key="4">
    <source>
        <dbReference type="EMBL" id="NJP42835.1"/>
    </source>
</evidence>
<comment type="caution">
    <text evidence="4">The sequence shown here is derived from an EMBL/GenBank/DDBJ whole genome shotgun (WGS) entry which is preliminary data.</text>
</comment>
<evidence type="ECO:0000259" key="3">
    <source>
        <dbReference type="PROSITE" id="PS51677"/>
    </source>
</evidence>
<dbReference type="CDD" id="cd10918">
    <property type="entry name" value="CE4_NodB_like_5s_6s"/>
    <property type="match status" value="1"/>
</dbReference>
<evidence type="ECO:0000256" key="2">
    <source>
        <dbReference type="ARBA" id="ARBA00022729"/>
    </source>
</evidence>
<dbReference type="Proteomes" id="UP000734511">
    <property type="component" value="Unassembled WGS sequence"/>
</dbReference>
<dbReference type="PROSITE" id="PS51677">
    <property type="entry name" value="NODB"/>
    <property type="match status" value="1"/>
</dbReference>
<keyword evidence="5" id="KW-1185">Reference proteome</keyword>